<name>A0A1C9W458_9GAMM</name>
<dbReference type="AlphaFoldDB" id="A0A1C9W458"/>
<comment type="subcellular location">
    <subcellularLocation>
        <location evidence="1">Cell membrane</location>
        <topology evidence="1">Multi-pass membrane protein</topology>
    </subcellularLocation>
    <subcellularLocation>
        <location evidence="6">Membrane</location>
        <topology evidence="6">Multi-pass membrane protein</topology>
    </subcellularLocation>
</comment>
<evidence type="ECO:0000313" key="10">
    <source>
        <dbReference type="Proteomes" id="UP000095672"/>
    </source>
</evidence>
<dbReference type="InterPro" id="IPR002898">
    <property type="entry name" value="MotA_ExbB_proton_chnl"/>
</dbReference>
<accession>A0A1C9W458</accession>
<keyword evidence="5 7" id="KW-0472">Membrane</keyword>
<feature type="transmembrane region" description="Helical" evidence="7">
    <location>
        <begin position="90"/>
        <end position="111"/>
    </location>
</feature>
<evidence type="ECO:0000256" key="6">
    <source>
        <dbReference type="RuleBase" id="RU004057"/>
    </source>
</evidence>
<dbReference type="EMBL" id="CP014143">
    <property type="protein sequence ID" value="AOS95939.1"/>
    <property type="molecule type" value="Genomic_DNA"/>
</dbReference>
<dbReference type="RefSeq" id="WP_069946147.1">
    <property type="nucleotide sequence ID" value="NZ_CP014143.1"/>
</dbReference>
<dbReference type="PANTHER" id="PTHR30625">
    <property type="entry name" value="PROTEIN TOLQ"/>
    <property type="match status" value="1"/>
</dbReference>
<dbReference type="GO" id="GO:0017038">
    <property type="term" value="P:protein import"/>
    <property type="evidence" value="ECO:0007669"/>
    <property type="project" value="TreeGrafter"/>
</dbReference>
<proteinExistence type="inferred from homology"/>
<evidence type="ECO:0000256" key="7">
    <source>
        <dbReference type="SAM" id="Phobius"/>
    </source>
</evidence>
<dbReference type="Pfam" id="PF01618">
    <property type="entry name" value="MotA_ExbB"/>
    <property type="match status" value="1"/>
</dbReference>
<dbReference type="GO" id="GO:0005886">
    <property type="term" value="C:plasma membrane"/>
    <property type="evidence" value="ECO:0007669"/>
    <property type="project" value="UniProtKB-SubCell"/>
</dbReference>
<evidence type="ECO:0000313" key="9">
    <source>
        <dbReference type="EMBL" id="AOS95939.1"/>
    </source>
</evidence>
<keyword evidence="6" id="KW-0653">Protein transport</keyword>
<keyword evidence="3 7" id="KW-0812">Transmembrane</keyword>
<feature type="transmembrane region" description="Helical" evidence="7">
    <location>
        <begin position="131"/>
        <end position="156"/>
    </location>
</feature>
<feature type="domain" description="MotA/TolQ/ExbB proton channel" evidence="8">
    <location>
        <begin position="71"/>
        <end position="168"/>
    </location>
</feature>
<keyword evidence="6" id="KW-0813">Transport</keyword>
<evidence type="ECO:0000256" key="4">
    <source>
        <dbReference type="ARBA" id="ARBA00022989"/>
    </source>
</evidence>
<sequence>MHALFDAWAAVNAFMASGGPVLLLIAGLTFFMWTLIFERIFYFNKSLKGDVQGALDQWEARPERKSWGAHQVRYALISRVSEKIQDNMDMIQACVALAPLFGLLGTVWGMINVFEVLAITGGGDAKQMASGVSMATIPTMAGMVTALSGVFANTYLQRKAERETQLLEDHLTMDH</sequence>
<comment type="similarity">
    <text evidence="6">Belongs to the exbB/tolQ family.</text>
</comment>
<keyword evidence="10" id="KW-1185">Reference proteome</keyword>
<dbReference type="PATRIC" id="fig|1769779.3.peg.469"/>
<gene>
    <name evidence="9" type="ORF">AUP74_00468</name>
</gene>
<evidence type="ECO:0000256" key="1">
    <source>
        <dbReference type="ARBA" id="ARBA00004651"/>
    </source>
</evidence>
<evidence type="ECO:0000256" key="2">
    <source>
        <dbReference type="ARBA" id="ARBA00022475"/>
    </source>
</evidence>
<dbReference type="KEGG" id="micc:AUP74_00468"/>
<reference evidence="10" key="1">
    <citation type="submission" date="2016-01" db="EMBL/GenBank/DDBJ databases">
        <title>Complete genome sequence of Microbulbifer sp. CCB-MM1, a halophile isolated from Matang Mangrove Forest, Perak.</title>
        <authorList>
            <person name="Moh T.H."/>
            <person name="Dinesh B."/>
            <person name="Lau N.-S."/>
            <person name="Go F."/>
            <person name="Alexander Chong S.-C."/>
        </authorList>
    </citation>
    <scope>NUCLEOTIDE SEQUENCE [LARGE SCALE GENOMIC DNA]</scope>
    <source>
        <strain evidence="10">CCB-MM1</strain>
    </source>
</reference>
<dbReference type="STRING" id="1769779.AUP74_00468"/>
<dbReference type="PANTHER" id="PTHR30625:SF18">
    <property type="entry name" value="TONB2 ENERGY TRANSDUCTION SYSTEM INNER MEMBRANE COMPONENT EXBB"/>
    <property type="match status" value="1"/>
</dbReference>
<feature type="transmembrane region" description="Helical" evidence="7">
    <location>
        <begin position="20"/>
        <end position="37"/>
    </location>
</feature>
<evidence type="ECO:0000256" key="5">
    <source>
        <dbReference type="ARBA" id="ARBA00023136"/>
    </source>
</evidence>
<dbReference type="Proteomes" id="UP000095672">
    <property type="component" value="Chromosome"/>
</dbReference>
<dbReference type="OrthoDB" id="4045at2"/>
<protein>
    <submittedName>
        <fullName evidence="9">Biopolymer transport protein ExbB</fullName>
    </submittedName>
</protein>
<organism evidence="9 10">
    <name type="scientific">Microbulbifer aggregans</name>
    <dbReference type="NCBI Taxonomy" id="1769779"/>
    <lineage>
        <taxon>Bacteria</taxon>
        <taxon>Pseudomonadati</taxon>
        <taxon>Pseudomonadota</taxon>
        <taxon>Gammaproteobacteria</taxon>
        <taxon>Cellvibrionales</taxon>
        <taxon>Microbulbiferaceae</taxon>
        <taxon>Microbulbifer</taxon>
    </lineage>
</organism>
<keyword evidence="2" id="KW-1003">Cell membrane</keyword>
<evidence type="ECO:0000259" key="8">
    <source>
        <dbReference type="Pfam" id="PF01618"/>
    </source>
</evidence>
<evidence type="ECO:0000256" key="3">
    <source>
        <dbReference type="ARBA" id="ARBA00022692"/>
    </source>
</evidence>
<keyword evidence="4 7" id="KW-1133">Transmembrane helix</keyword>
<dbReference type="InterPro" id="IPR050790">
    <property type="entry name" value="ExbB/TolQ_transport"/>
</dbReference>